<reference evidence="3" key="1">
    <citation type="submission" date="2025-08" db="UniProtKB">
        <authorList>
            <consortium name="RefSeq"/>
        </authorList>
    </citation>
    <scope>IDENTIFICATION</scope>
</reference>
<dbReference type="RefSeq" id="XP_065654836.1">
    <property type="nucleotide sequence ID" value="XM_065798764.1"/>
</dbReference>
<accession>A0ABM4BZX9</accession>
<dbReference type="Pfam" id="PF13843">
    <property type="entry name" value="DDE_Tnp_1_7"/>
    <property type="match status" value="1"/>
</dbReference>
<dbReference type="GeneID" id="136081450"/>
<proteinExistence type="predicted"/>
<gene>
    <name evidence="3" type="primary">LOC136081450</name>
</gene>
<organism evidence="2 3">
    <name type="scientific">Hydra vulgaris</name>
    <name type="common">Hydra</name>
    <name type="synonym">Hydra attenuata</name>
    <dbReference type="NCBI Taxonomy" id="6087"/>
    <lineage>
        <taxon>Eukaryota</taxon>
        <taxon>Metazoa</taxon>
        <taxon>Cnidaria</taxon>
        <taxon>Hydrozoa</taxon>
        <taxon>Hydroidolina</taxon>
        <taxon>Anthoathecata</taxon>
        <taxon>Aplanulata</taxon>
        <taxon>Hydridae</taxon>
        <taxon>Hydra</taxon>
    </lineage>
</organism>
<keyword evidence="2" id="KW-1185">Reference proteome</keyword>
<evidence type="ECO:0000313" key="2">
    <source>
        <dbReference type="Proteomes" id="UP001652625"/>
    </source>
</evidence>
<dbReference type="PANTHER" id="PTHR46599">
    <property type="entry name" value="PIGGYBAC TRANSPOSABLE ELEMENT-DERIVED PROTEIN 4"/>
    <property type="match status" value="1"/>
</dbReference>
<dbReference type="InterPro" id="IPR029526">
    <property type="entry name" value="PGBD"/>
</dbReference>
<dbReference type="PANTHER" id="PTHR46599:SF3">
    <property type="entry name" value="PIGGYBAC TRANSPOSABLE ELEMENT-DERIVED PROTEIN 4"/>
    <property type="match status" value="1"/>
</dbReference>
<dbReference type="Proteomes" id="UP001652625">
    <property type="component" value="Chromosome 06"/>
</dbReference>
<name>A0ABM4BZX9_HYDVU</name>
<protein>
    <submittedName>
        <fullName evidence="3">PiggyBac transposable element-derived protein 4-like</fullName>
    </submittedName>
</protein>
<evidence type="ECO:0000313" key="3">
    <source>
        <dbReference type="RefSeq" id="XP_065654836.1"/>
    </source>
</evidence>
<feature type="domain" description="PiggyBac transposable element-derived protein" evidence="1">
    <location>
        <begin position="133"/>
        <end position="268"/>
    </location>
</feature>
<evidence type="ECO:0000259" key="1">
    <source>
        <dbReference type="Pfam" id="PF13843"/>
    </source>
</evidence>
<sequence length="269" mass="31654">MDKSKIFVLTSVKADKQVFSVQKSLTKKRIFTHEEIENYIFNKNEELSEILEEEYSLSDVSNKENSEPEILELSLEEEIPALIDTLSSSDKSLENVFPGSYIPIWKSEPSNNRVSSFEFTGISGCNRDIVKNDPLYLFELYFTDEICEFIVYETNRYASRTINKKELSVKSRMRRWLPLTLSEVRQYIAIFLYQGVLWKPMYEMYYTTNPLNASAGIKWLLSYNKFKLIDNFIHFVDSTTLPNKYPVLFKISTVWDYLTKKFQEVYPPT</sequence>